<dbReference type="PANTHER" id="PTHR21087">
    <property type="entry name" value="SHIKIMATE KINASE"/>
    <property type="match status" value="1"/>
</dbReference>
<comment type="subcellular location">
    <subcellularLocation>
        <location evidence="11">Cytoplasm</location>
    </subcellularLocation>
</comment>
<feature type="binding site" evidence="11">
    <location>
        <position position="80"/>
    </location>
    <ligand>
        <name>substrate</name>
    </ligand>
</feature>
<dbReference type="Pfam" id="PF01202">
    <property type="entry name" value="SKI"/>
    <property type="match status" value="1"/>
</dbReference>
<comment type="catalytic activity">
    <reaction evidence="10 11">
        <text>shikimate + ATP = 3-phosphoshikimate + ADP + H(+)</text>
        <dbReference type="Rhea" id="RHEA:13121"/>
        <dbReference type="ChEBI" id="CHEBI:15378"/>
        <dbReference type="ChEBI" id="CHEBI:30616"/>
        <dbReference type="ChEBI" id="CHEBI:36208"/>
        <dbReference type="ChEBI" id="CHEBI:145989"/>
        <dbReference type="ChEBI" id="CHEBI:456216"/>
        <dbReference type="EC" id="2.7.1.71"/>
    </reaction>
</comment>
<reference evidence="12 13" key="1">
    <citation type="submission" date="2017-04" db="EMBL/GenBank/DDBJ databases">
        <title>Genomic insights into metabolism of Thermodesulfobium acidiphilum.</title>
        <authorList>
            <person name="Toshchakov S.V."/>
            <person name="Frolov E.N."/>
            <person name="Kublanov I.V."/>
            <person name="Samarov N.I."/>
            <person name="Novikov A."/>
            <person name="Lebedinsky A.V."/>
            <person name="Bonch-Osmolovskaya E.A."/>
            <person name="Chernyh N.A."/>
        </authorList>
    </citation>
    <scope>NUCLEOTIDE SEQUENCE [LARGE SCALE GENOMIC DNA]</scope>
    <source>
        <strain evidence="12 13">3127-1</strain>
    </source>
</reference>
<dbReference type="InterPro" id="IPR023000">
    <property type="entry name" value="Shikimate_kinase_CS"/>
</dbReference>
<protein>
    <recommendedName>
        <fullName evidence="3 11">Shikimate kinase</fullName>
        <shortName evidence="11">SK</shortName>
        <ecNumber evidence="3 11">2.7.1.71</ecNumber>
    </recommendedName>
</protein>
<dbReference type="OrthoDB" id="9800332at2"/>
<dbReference type="InterPro" id="IPR027417">
    <property type="entry name" value="P-loop_NTPase"/>
</dbReference>
<dbReference type="PRINTS" id="PR01100">
    <property type="entry name" value="SHIKIMTKNASE"/>
</dbReference>
<comment type="caution">
    <text evidence="11">Lacks conserved residue(s) required for the propagation of feature annotation.</text>
</comment>
<keyword evidence="9 11" id="KW-0057">Aromatic amino acid biosynthesis</keyword>
<feature type="binding site" evidence="11">
    <location>
        <position position="140"/>
    </location>
    <ligand>
        <name>substrate</name>
    </ligand>
</feature>
<comment type="pathway">
    <text evidence="1 11">Metabolic intermediate biosynthesis; chorismate biosynthesis; chorismate from D-erythrose 4-phosphate and phosphoenolpyruvate: step 5/7.</text>
</comment>
<feature type="binding site" evidence="11">
    <location>
        <begin position="12"/>
        <end position="17"/>
    </location>
    <ligand>
        <name>ATP</name>
        <dbReference type="ChEBI" id="CHEBI:30616"/>
    </ligand>
</feature>
<name>A0A2R4W2N3_THEAF</name>
<keyword evidence="11" id="KW-0479">Metal-binding</keyword>
<feature type="binding site" evidence="11">
    <location>
        <position position="34"/>
    </location>
    <ligand>
        <name>substrate</name>
    </ligand>
</feature>
<dbReference type="HAMAP" id="MF_00109">
    <property type="entry name" value="Shikimate_kinase"/>
    <property type="match status" value="1"/>
</dbReference>
<dbReference type="PROSITE" id="PS01128">
    <property type="entry name" value="SHIKIMATE_KINASE"/>
    <property type="match status" value="1"/>
</dbReference>
<evidence type="ECO:0000256" key="2">
    <source>
        <dbReference type="ARBA" id="ARBA00006997"/>
    </source>
</evidence>
<evidence type="ECO:0000256" key="10">
    <source>
        <dbReference type="ARBA" id="ARBA00048567"/>
    </source>
</evidence>
<dbReference type="GO" id="GO:0005524">
    <property type="term" value="F:ATP binding"/>
    <property type="evidence" value="ECO:0007669"/>
    <property type="project" value="UniProtKB-UniRule"/>
</dbReference>
<dbReference type="Proteomes" id="UP000244792">
    <property type="component" value="Chromosome"/>
</dbReference>
<gene>
    <name evidence="11" type="primary">aroK</name>
    <name evidence="12" type="ORF">TDSAC_1630</name>
</gene>
<comment type="function">
    <text evidence="11">Catalyzes the specific phosphorylation of the 3-hydroxyl group of shikimic acid using ATP as a cosubstrate.</text>
</comment>
<evidence type="ECO:0000256" key="6">
    <source>
        <dbReference type="ARBA" id="ARBA00022741"/>
    </source>
</evidence>
<keyword evidence="6 11" id="KW-0547">Nucleotide-binding</keyword>
<comment type="subunit">
    <text evidence="11">Monomer.</text>
</comment>
<keyword evidence="5 11" id="KW-0808">Transferase</keyword>
<dbReference type="GO" id="GO:0000287">
    <property type="term" value="F:magnesium ion binding"/>
    <property type="evidence" value="ECO:0007669"/>
    <property type="project" value="UniProtKB-UniRule"/>
</dbReference>
<evidence type="ECO:0000313" key="12">
    <source>
        <dbReference type="EMBL" id="AWB10966.1"/>
    </source>
</evidence>
<evidence type="ECO:0000256" key="8">
    <source>
        <dbReference type="ARBA" id="ARBA00022840"/>
    </source>
</evidence>
<dbReference type="PANTHER" id="PTHR21087:SF16">
    <property type="entry name" value="SHIKIMATE KINASE 1, CHLOROPLASTIC"/>
    <property type="match status" value="1"/>
</dbReference>
<dbReference type="KEGG" id="taci:TDSAC_1630"/>
<evidence type="ECO:0000256" key="4">
    <source>
        <dbReference type="ARBA" id="ARBA00022605"/>
    </source>
</evidence>
<evidence type="ECO:0000256" key="9">
    <source>
        <dbReference type="ARBA" id="ARBA00023141"/>
    </source>
</evidence>
<dbReference type="EMBL" id="CP020921">
    <property type="protein sequence ID" value="AWB10966.1"/>
    <property type="molecule type" value="Genomic_DNA"/>
</dbReference>
<keyword evidence="11" id="KW-0963">Cytoplasm</keyword>
<dbReference type="GO" id="GO:0009423">
    <property type="term" value="P:chorismate biosynthetic process"/>
    <property type="evidence" value="ECO:0007669"/>
    <property type="project" value="UniProtKB-UniRule"/>
</dbReference>
<keyword evidence="13" id="KW-1185">Reference proteome</keyword>
<dbReference type="Gene3D" id="3.40.50.300">
    <property type="entry name" value="P-loop containing nucleotide triphosphate hydrolases"/>
    <property type="match status" value="1"/>
</dbReference>
<comment type="similarity">
    <text evidence="2 11">Belongs to the shikimate kinase family.</text>
</comment>
<dbReference type="GO" id="GO:0004765">
    <property type="term" value="F:shikimate kinase activity"/>
    <property type="evidence" value="ECO:0007669"/>
    <property type="project" value="UniProtKB-UniRule"/>
</dbReference>
<dbReference type="GO" id="GO:0009073">
    <property type="term" value="P:aromatic amino acid family biosynthetic process"/>
    <property type="evidence" value="ECO:0007669"/>
    <property type="project" value="UniProtKB-KW"/>
</dbReference>
<keyword evidence="8 11" id="KW-0067">ATP-binding</keyword>
<comment type="cofactor">
    <cofactor evidence="11">
        <name>Mg(2+)</name>
        <dbReference type="ChEBI" id="CHEBI:18420"/>
    </cofactor>
    <text evidence="11">Binds 1 Mg(2+) ion per subunit.</text>
</comment>
<organism evidence="12 13">
    <name type="scientific">Thermodesulfobium acidiphilum</name>
    <dbReference type="NCBI Taxonomy" id="1794699"/>
    <lineage>
        <taxon>Bacteria</taxon>
        <taxon>Pseudomonadati</taxon>
        <taxon>Thermodesulfobiota</taxon>
        <taxon>Thermodesulfobiia</taxon>
        <taxon>Thermodesulfobiales</taxon>
        <taxon>Thermodesulfobiaceae</taxon>
        <taxon>Thermodesulfobium</taxon>
    </lineage>
</organism>
<proteinExistence type="inferred from homology"/>
<sequence length="174" mass="20000">MKKNIVLSGFMGTGKSTVGKALAQRLGWGFVDTDEQIELLSGMKISKIFSEFGEDVFRRFETLIVFNVSKLSNYVVSVGGGTLVNPFNREILSKNALIITFMAQPEVIYSRICSNRDRPLLDLGREDLILERIRDLLEKRMKYYFMSDFLLDTSFKEICELVDEIIDQIYNLVF</sequence>
<keyword evidence="11" id="KW-0460">Magnesium</keyword>
<dbReference type="InterPro" id="IPR031322">
    <property type="entry name" value="Shikimate/glucono_kinase"/>
</dbReference>
<feature type="binding site" evidence="11">
    <location>
        <position position="16"/>
    </location>
    <ligand>
        <name>Mg(2+)</name>
        <dbReference type="ChEBI" id="CHEBI:18420"/>
    </ligand>
</feature>
<evidence type="ECO:0000256" key="5">
    <source>
        <dbReference type="ARBA" id="ARBA00022679"/>
    </source>
</evidence>
<keyword evidence="7 11" id="KW-0418">Kinase</keyword>
<dbReference type="AlphaFoldDB" id="A0A2R4W2N3"/>
<evidence type="ECO:0000256" key="7">
    <source>
        <dbReference type="ARBA" id="ARBA00022777"/>
    </source>
</evidence>
<feature type="binding site" evidence="11">
    <location>
        <position position="58"/>
    </location>
    <ligand>
        <name>substrate</name>
    </ligand>
</feature>
<dbReference type="InterPro" id="IPR000623">
    <property type="entry name" value="Shikimate_kinase/TSH1"/>
</dbReference>
<dbReference type="CDD" id="cd00464">
    <property type="entry name" value="SK"/>
    <property type="match status" value="1"/>
</dbReference>
<dbReference type="GO" id="GO:0008652">
    <property type="term" value="P:amino acid biosynthetic process"/>
    <property type="evidence" value="ECO:0007669"/>
    <property type="project" value="UniProtKB-KW"/>
</dbReference>
<dbReference type="GO" id="GO:0005829">
    <property type="term" value="C:cytosol"/>
    <property type="evidence" value="ECO:0007669"/>
    <property type="project" value="TreeGrafter"/>
</dbReference>
<dbReference type="RefSeq" id="WP_108309884.1">
    <property type="nucleotide sequence ID" value="NZ_CP020921.1"/>
</dbReference>
<dbReference type="SUPFAM" id="SSF52540">
    <property type="entry name" value="P-loop containing nucleoside triphosphate hydrolases"/>
    <property type="match status" value="1"/>
</dbReference>
<evidence type="ECO:0000256" key="3">
    <source>
        <dbReference type="ARBA" id="ARBA00012154"/>
    </source>
</evidence>
<evidence type="ECO:0000256" key="11">
    <source>
        <dbReference type="HAMAP-Rule" id="MF_00109"/>
    </source>
</evidence>
<evidence type="ECO:0000313" key="13">
    <source>
        <dbReference type="Proteomes" id="UP000244792"/>
    </source>
</evidence>
<keyword evidence="4 11" id="KW-0028">Amino-acid biosynthesis</keyword>
<dbReference type="UniPathway" id="UPA00053">
    <property type="reaction ID" value="UER00088"/>
</dbReference>
<dbReference type="EC" id="2.7.1.71" evidence="3 11"/>
<feature type="binding site" evidence="11">
    <location>
        <position position="118"/>
    </location>
    <ligand>
        <name>ATP</name>
        <dbReference type="ChEBI" id="CHEBI:30616"/>
    </ligand>
</feature>
<accession>A0A2R4W2N3</accession>
<evidence type="ECO:0000256" key="1">
    <source>
        <dbReference type="ARBA" id="ARBA00004842"/>
    </source>
</evidence>